<proteinExistence type="predicted"/>
<reference evidence="1" key="1">
    <citation type="submission" date="2022-10" db="EMBL/GenBank/DDBJ databases">
        <title>Culturing micro-colonial fungi from biological soil crusts in the Mojave desert and describing Neophaeococcomyces mojavensis, and introducing the new genera and species Taxawa tesnikishii.</title>
        <authorList>
            <person name="Kurbessoian T."/>
            <person name="Stajich J.E."/>
        </authorList>
    </citation>
    <scope>NUCLEOTIDE SEQUENCE</scope>
    <source>
        <strain evidence="1">JES_112</strain>
    </source>
</reference>
<dbReference type="EMBL" id="JAPDRQ010000198">
    <property type="protein sequence ID" value="KAJ9652456.1"/>
    <property type="molecule type" value="Genomic_DNA"/>
</dbReference>
<accession>A0ACC2ZXS0</accession>
<organism evidence="1 2">
    <name type="scientific">Neophaeococcomyces mojaviensis</name>
    <dbReference type="NCBI Taxonomy" id="3383035"/>
    <lineage>
        <taxon>Eukaryota</taxon>
        <taxon>Fungi</taxon>
        <taxon>Dikarya</taxon>
        <taxon>Ascomycota</taxon>
        <taxon>Pezizomycotina</taxon>
        <taxon>Eurotiomycetes</taxon>
        <taxon>Chaetothyriomycetidae</taxon>
        <taxon>Chaetothyriales</taxon>
        <taxon>Chaetothyriales incertae sedis</taxon>
        <taxon>Neophaeococcomyces</taxon>
    </lineage>
</organism>
<name>A0ACC2ZXS0_9EURO</name>
<keyword evidence="2" id="KW-1185">Reference proteome</keyword>
<comment type="caution">
    <text evidence="1">The sequence shown here is derived from an EMBL/GenBank/DDBJ whole genome shotgun (WGS) entry which is preliminary data.</text>
</comment>
<protein>
    <submittedName>
        <fullName evidence="1">Uncharacterized protein</fullName>
    </submittedName>
</protein>
<dbReference type="Proteomes" id="UP001172386">
    <property type="component" value="Unassembled WGS sequence"/>
</dbReference>
<evidence type="ECO:0000313" key="2">
    <source>
        <dbReference type="Proteomes" id="UP001172386"/>
    </source>
</evidence>
<gene>
    <name evidence="1" type="ORF">H2198_008279</name>
</gene>
<sequence>MSRRTLTIDEALGRRHQFHYNQRADRAPSFSQQRNIVRFSPEQPPLSARLPQETADEASRRAAHEAERAVRQQEQERQRQTDLERRNRAIFGARDDPRPESRHGQTTVDVAAHRRLHCVHAQSPTTQRNRSLSPGRSHDHRQREERPQGRHRERDRNQDREQHSREDPYPHHLDPQWLGAQYRGR</sequence>
<evidence type="ECO:0000313" key="1">
    <source>
        <dbReference type="EMBL" id="KAJ9652456.1"/>
    </source>
</evidence>